<evidence type="ECO:0000256" key="2">
    <source>
        <dbReference type="ARBA" id="ARBA00022490"/>
    </source>
</evidence>
<dbReference type="KEGG" id="cau:Caur_1021"/>
<dbReference type="InterPro" id="IPR018319">
    <property type="entry name" value="SelA-like"/>
</dbReference>
<keyword evidence="12" id="KW-1185">Reference proteome</keyword>
<dbReference type="GO" id="GO:0004125">
    <property type="term" value="F:L-seryl-tRNA(Sec) selenium transferase activity"/>
    <property type="evidence" value="ECO:0000318"/>
    <property type="project" value="GO_Central"/>
</dbReference>
<dbReference type="GO" id="GO:0001514">
    <property type="term" value="P:selenocysteine incorporation"/>
    <property type="evidence" value="ECO:0007669"/>
    <property type="project" value="UniProtKB-UniRule"/>
</dbReference>
<reference evidence="12" key="1">
    <citation type="journal article" date="2011" name="BMC Genomics">
        <title>Complete genome sequence of the filamentous anoxygenic phototrophic bacterium Chloroflexus aurantiacus.</title>
        <authorList>
            <person name="Tang K.H."/>
            <person name="Barry K."/>
            <person name="Chertkov O."/>
            <person name="Dalin E."/>
            <person name="Han C.S."/>
            <person name="Hauser L.J."/>
            <person name="Honchak B.M."/>
            <person name="Karbach L.E."/>
            <person name="Land M.L."/>
            <person name="Lapidus A."/>
            <person name="Larimer F.W."/>
            <person name="Mikhailova N."/>
            <person name="Pitluck S."/>
            <person name="Pierson B.K."/>
            <person name="Blankenship R.E."/>
        </authorList>
    </citation>
    <scope>NUCLEOTIDE SEQUENCE [LARGE SCALE GENOMIC DNA]</scope>
    <source>
        <strain evidence="12">ATCC 29366 / DSM 635 / J-10-fl</strain>
    </source>
</reference>
<name>A9WIF3_CHLAA</name>
<dbReference type="Pfam" id="PF03841">
    <property type="entry name" value="SelA"/>
    <property type="match status" value="1"/>
</dbReference>
<evidence type="ECO:0000256" key="4">
    <source>
        <dbReference type="ARBA" id="ARBA00022898"/>
    </source>
</evidence>
<keyword evidence="5 8" id="KW-0648">Protein biosynthesis</keyword>
<evidence type="ECO:0000256" key="8">
    <source>
        <dbReference type="HAMAP-Rule" id="MF_00423"/>
    </source>
</evidence>
<comment type="pathway">
    <text evidence="8">Aminoacyl-tRNA biosynthesis; selenocysteinyl-tRNA(Sec) biosynthesis; selenocysteinyl-tRNA(Sec) from L-seryl-tRNA(Sec) (bacterial route): step 1/1.</text>
</comment>
<dbReference type="RefSeq" id="WP_012256909.1">
    <property type="nucleotide sequence ID" value="NC_010175.1"/>
</dbReference>
<evidence type="ECO:0000256" key="5">
    <source>
        <dbReference type="ARBA" id="ARBA00022917"/>
    </source>
</evidence>
<dbReference type="EC" id="2.9.1.1" evidence="8"/>
<dbReference type="Gene3D" id="3.90.1150.180">
    <property type="match status" value="1"/>
</dbReference>
<evidence type="ECO:0000256" key="3">
    <source>
        <dbReference type="ARBA" id="ARBA00022679"/>
    </source>
</evidence>
<dbReference type="InterPro" id="IPR025862">
    <property type="entry name" value="SelA_trans_N_dom"/>
</dbReference>
<evidence type="ECO:0000259" key="10">
    <source>
        <dbReference type="Pfam" id="PF12390"/>
    </source>
</evidence>
<sequence>MTFRALPSVDRLIRAVRSDGADMPHELVREAARAVLNEARTSISAGHPPPDLSTLVAAVQARLRADVTPSLRPLINATGVIIQTNLGRAPLSAAACAAMQEVGSGYSNLEYDLAQGERGSRHVHLESLLVQLTGAEAALVVNNNAAAVYLVLIAMAAGREVIVSRGQAVEIGGGFRIPDVLRASGALLIEVGTTNRTYARDYTAAITERTALILRVHTSNFRLIGFVHEPPLAELTAVAHTHGIPLLDDLGSGTLIDTRQFDLPPEPTVQESVAAGADLVTFSGDKLLGGPQAGIIVGRRELIARLRRHPLARALRVDKCTIAGLTATLHSYLRGTALREIPVWQLISTPLSALQARAERIAGALRAAGIPAQMVDCASAIGGGSLPGATQPSAGVALPPVGCGATVLAHRLRMANPPVITRIVDDQVLCDLRSVFPHEDTTLINVVREVWQ</sequence>
<proteinExistence type="inferred from homology"/>
<gene>
    <name evidence="8" type="primary">selA</name>
    <name evidence="11" type="ordered locus">Caur_1021</name>
</gene>
<organism evidence="11 12">
    <name type="scientific">Chloroflexus aurantiacus (strain ATCC 29366 / DSM 635 / J-10-fl)</name>
    <dbReference type="NCBI Taxonomy" id="324602"/>
    <lineage>
        <taxon>Bacteria</taxon>
        <taxon>Bacillati</taxon>
        <taxon>Chloroflexota</taxon>
        <taxon>Chloroflexia</taxon>
        <taxon>Chloroflexales</taxon>
        <taxon>Chloroflexineae</taxon>
        <taxon>Chloroflexaceae</taxon>
        <taxon>Chloroflexus</taxon>
    </lineage>
</organism>
<keyword evidence="2 8" id="KW-0963">Cytoplasm</keyword>
<evidence type="ECO:0000313" key="11">
    <source>
        <dbReference type="EMBL" id="ABY34253.1"/>
    </source>
</evidence>
<dbReference type="SUPFAM" id="SSF53383">
    <property type="entry name" value="PLP-dependent transferases"/>
    <property type="match status" value="1"/>
</dbReference>
<dbReference type="HAMAP" id="MF_00423">
    <property type="entry name" value="SelA"/>
    <property type="match status" value="1"/>
</dbReference>
<dbReference type="Gene3D" id="3.40.640.10">
    <property type="entry name" value="Type I PLP-dependent aspartate aminotransferase-like (Major domain)"/>
    <property type="match status" value="1"/>
</dbReference>
<dbReference type="InParanoid" id="A9WIF3"/>
<evidence type="ECO:0000256" key="6">
    <source>
        <dbReference type="ARBA" id="ARBA00023266"/>
    </source>
</evidence>
<accession>A9WIF3</accession>
<dbReference type="GO" id="GO:0005737">
    <property type="term" value="C:cytoplasm"/>
    <property type="evidence" value="ECO:0007669"/>
    <property type="project" value="UniProtKB-SubCell"/>
</dbReference>
<dbReference type="NCBIfam" id="TIGR00474">
    <property type="entry name" value="selA"/>
    <property type="match status" value="1"/>
</dbReference>
<comment type="catalytic activity">
    <reaction evidence="8">
        <text>L-seryl-tRNA(Sec) + selenophosphate + H(+) = L-selenocysteinyl-tRNA(Sec) + phosphate</text>
        <dbReference type="Rhea" id="RHEA:22728"/>
        <dbReference type="Rhea" id="RHEA-COMP:9742"/>
        <dbReference type="Rhea" id="RHEA-COMP:9743"/>
        <dbReference type="ChEBI" id="CHEBI:15378"/>
        <dbReference type="ChEBI" id="CHEBI:16144"/>
        <dbReference type="ChEBI" id="CHEBI:43474"/>
        <dbReference type="ChEBI" id="CHEBI:78533"/>
        <dbReference type="ChEBI" id="CHEBI:78573"/>
        <dbReference type="EC" id="2.9.1.1"/>
    </reaction>
</comment>
<feature type="domain" description="L-seryl-tRNA selenium transferase N-terminal" evidence="10">
    <location>
        <begin position="3"/>
        <end position="40"/>
    </location>
</feature>
<dbReference type="EMBL" id="CP000909">
    <property type="protein sequence ID" value="ABY34253.1"/>
    <property type="molecule type" value="Genomic_DNA"/>
</dbReference>
<comment type="similarity">
    <text evidence="7 8">Belongs to the SelA family.</text>
</comment>
<feature type="modified residue" description="N6-(pyridoxal phosphate)lysine" evidence="8 9">
    <location>
        <position position="286"/>
    </location>
</feature>
<dbReference type="InterPro" id="IPR004534">
    <property type="entry name" value="SelA_trans"/>
</dbReference>
<dbReference type="PANTHER" id="PTHR32328:SF0">
    <property type="entry name" value="L-SERYL-TRNA(SEC) SELENIUM TRANSFERASE"/>
    <property type="match status" value="1"/>
</dbReference>
<evidence type="ECO:0000313" key="12">
    <source>
        <dbReference type="Proteomes" id="UP000002008"/>
    </source>
</evidence>
<evidence type="ECO:0000256" key="9">
    <source>
        <dbReference type="PIRSR" id="PIRSR618319-50"/>
    </source>
</evidence>
<dbReference type="UniPathway" id="UPA00906">
    <property type="reaction ID" value="UER00896"/>
</dbReference>
<dbReference type="HOGENOM" id="CLU_038142_1_0_0"/>
<evidence type="ECO:0000256" key="7">
    <source>
        <dbReference type="ARBA" id="ARBA00044507"/>
    </source>
</evidence>
<comment type="function">
    <text evidence="8">Converts seryl-tRNA(Sec) to selenocysteinyl-tRNA(Sec) required for selenoprotein biosynthesis.</text>
</comment>
<dbReference type="InterPro" id="IPR015424">
    <property type="entry name" value="PyrdxlP-dep_Trfase"/>
</dbReference>
<keyword evidence="3 8" id="KW-0808">Transferase</keyword>
<dbReference type="GO" id="GO:0001717">
    <property type="term" value="P:conversion of seryl-tRNAsec to selenocys-tRNAsec"/>
    <property type="evidence" value="ECO:0007669"/>
    <property type="project" value="UniProtKB-UniRule"/>
</dbReference>
<dbReference type="PANTHER" id="PTHR32328">
    <property type="entry name" value="L-SERYL-TRNA(SEC) SELENIUM TRANSFERASE"/>
    <property type="match status" value="1"/>
</dbReference>
<dbReference type="AlphaFoldDB" id="A9WIF3"/>
<dbReference type="Proteomes" id="UP000002008">
    <property type="component" value="Chromosome"/>
</dbReference>
<dbReference type="EnsemblBacteria" id="ABY34253">
    <property type="protein sequence ID" value="ABY34253"/>
    <property type="gene ID" value="Caur_1021"/>
</dbReference>
<dbReference type="InterPro" id="IPR015421">
    <property type="entry name" value="PyrdxlP-dep_Trfase_major"/>
</dbReference>
<keyword evidence="6 8" id="KW-0711">Selenium</keyword>
<dbReference type="Pfam" id="PF12390">
    <property type="entry name" value="Se-cys_synth_N"/>
    <property type="match status" value="1"/>
</dbReference>
<dbReference type="eggNOG" id="COG1921">
    <property type="taxonomic scope" value="Bacteria"/>
</dbReference>
<comment type="cofactor">
    <cofactor evidence="1 8 9">
        <name>pyridoxal 5'-phosphate</name>
        <dbReference type="ChEBI" id="CHEBI:597326"/>
    </cofactor>
</comment>
<protein>
    <recommendedName>
        <fullName evidence="8">L-seryl-tRNA(Sec) selenium transferase</fullName>
        <ecNumber evidence="8">2.9.1.1</ecNumber>
    </recommendedName>
    <alternativeName>
        <fullName evidence="8">Selenocysteine synthase</fullName>
        <shortName evidence="8">Sec synthase</shortName>
    </alternativeName>
    <alternativeName>
        <fullName evidence="8">Selenocysteinyl-tRNA(Sec) synthase</fullName>
    </alternativeName>
</protein>
<comment type="subcellular location">
    <subcellularLocation>
        <location evidence="8">Cytoplasm</location>
    </subcellularLocation>
</comment>
<dbReference type="STRING" id="324602.Caur_1021"/>
<evidence type="ECO:0000256" key="1">
    <source>
        <dbReference type="ARBA" id="ARBA00001933"/>
    </source>
</evidence>
<keyword evidence="4 8" id="KW-0663">Pyridoxal phosphate</keyword>
<dbReference type="PATRIC" id="fig|324602.8.peg.1162"/>